<dbReference type="STRING" id="623280.SAMN05660226_02628"/>
<evidence type="ECO:0000256" key="3">
    <source>
        <dbReference type="ARBA" id="ARBA00022729"/>
    </source>
</evidence>
<dbReference type="InterPro" id="IPR012944">
    <property type="entry name" value="SusD_RagB_dom"/>
</dbReference>
<reference evidence="8 9" key="1">
    <citation type="submission" date="2017-02" db="EMBL/GenBank/DDBJ databases">
        <authorList>
            <person name="Peterson S.W."/>
        </authorList>
    </citation>
    <scope>NUCLEOTIDE SEQUENCE [LARGE SCALE GENOMIC DNA]</scope>
    <source>
        <strain evidence="8 9">DSM 22899</strain>
    </source>
</reference>
<dbReference type="EMBL" id="FUYS01000006">
    <property type="protein sequence ID" value="SKB68273.1"/>
    <property type="molecule type" value="Genomic_DNA"/>
</dbReference>
<evidence type="ECO:0000256" key="1">
    <source>
        <dbReference type="ARBA" id="ARBA00004442"/>
    </source>
</evidence>
<evidence type="ECO:0000256" key="2">
    <source>
        <dbReference type="ARBA" id="ARBA00006275"/>
    </source>
</evidence>
<dbReference type="InterPro" id="IPR033985">
    <property type="entry name" value="SusD-like_N"/>
</dbReference>
<evidence type="ECO:0000259" key="7">
    <source>
        <dbReference type="Pfam" id="PF14322"/>
    </source>
</evidence>
<name>A0A1T5D9Q1_9SPHI</name>
<dbReference type="GO" id="GO:0009279">
    <property type="term" value="C:cell outer membrane"/>
    <property type="evidence" value="ECO:0007669"/>
    <property type="project" value="UniProtKB-SubCell"/>
</dbReference>
<dbReference type="PROSITE" id="PS51257">
    <property type="entry name" value="PROKAR_LIPOPROTEIN"/>
    <property type="match status" value="1"/>
</dbReference>
<evidence type="ECO:0000256" key="4">
    <source>
        <dbReference type="ARBA" id="ARBA00023136"/>
    </source>
</evidence>
<dbReference type="Pfam" id="PF07980">
    <property type="entry name" value="SusD_RagB"/>
    <property type="match status" value="1"/>
</dbReference>
<sequence>MNMKTQYKRKRLTYLALGILSTILVTACGEDWLGGEPLGRWTEDDMPAGSLEGQVFGIYAGLRSEGTSGLPYVAIHNIRADDANIGGGVGDEAGAGPIFDDFGYPLDYWLINNYWTNHYSLIALTNNLINDADSLENPTELTAVNVGEARFVRAFAYFNLVRTFGEVPKIDFRIYTQDQAIVPKSSIAEIYALIDEDLNAAVAVLPNRWEERFSGRITRGAALALQAKTHLARGSWGAALAAAEAVISSGEYDLSVPYDMIFREESENSRESVFEIQAHYTQNNTGLGITLASRQGVRGAGEFDLGWGWNVPNEILLSAFEEGDPRKDVTVLYSDSVNAPYGERIPGGLERDYWNKKVYTNPSIRRSTGSRQGQWFNFRVIRYADVVLMAAEAANEMGNTDLALEYLEQVRARARGANVDILPPVTTRDQEELRQAIRHERQVELGMENERFYDLVRWGIDVETFHAAGKTSYQPRHRFIPIPQVEIDRSGGVLEQNPDYR</sequence>
<comment type="similarity">
    <text evidence="2">Belongs to the SusD family.</text>
</comment>
<dbReference type="InterPro" id="IPR011990">
    <property type="entry name" value="TPR-like_helical_dom_sf"/>
</dbReference>
<dbReference type="CDD" id="cd08977">
    <property type="entry name" value="SusD"/>
    <property type="match status" value="1"/>
</dbReference>
<feature type="domain" description="RagB/SusD" evidence="6">
    <location>
        <begin position="319"/>
        <end position="500"/>
    </location>
</feature>
<dbReference type="Gene3D" id="1.25.40.390">
    <property type="match status" value="1"/>
</dbReference>
<evidence type="ECO:0000256" key="5">
    <source>
        <dbReference type="ARBA" id="ARBA00023237"/>
    </source>
</evidence>
<keyword evidence="3" id="KW-0732">Signal</keyword>
<dbReference type="AlphaFoldDB" id="A0A1T5D9Q1"/>
<evidence type="ECO:0000313" key="9">
    <source>
        <dbReference type="Proteomes" id="UP000190541"/>
    </source>
</evidence>
<organism evidence="8 9">
    <name type="scientific">Parapedobacter luteus</name>
    <dbReference type="NCBI Taxonomy" id="623280"/>
    <lineage>
        <taxon>Bacteria</taxon>
        <taxon>Pseudomonadati</taxon>
        <taxon>Bacteroidota</taxon>
        <taxon>Sphingobacteriia</taxon>
        <taxon>Sphingobacteriales</taxon>
        <taxon>Sphingobacteriaceae</taxon>
        <taxon>Parapedobacter</taxon>
    </lineage>
</organism>
<keyword evidence="5" id="KW-0998">Cell outer membrane</keyword>
<keyword evidence="9" id="KW-1185">Reference proteome</keyword>
<keyword evidence="4" id="KW-0472">Membrane</keyword>
<gene>
    <name evidence="8" type="ORF">SAMN05660226_02628</name>
</gene>
<dbReference type="Pfam" id="PF14322">
    <property type="entry name" value="SusD-like_3"/>
    <property type="match status" value="1"/>
</dbReference>
<evidence type="ECO:0000259" key="6">
    <source>
        <dbReference type="Pfam" id="PF07980"/>
    </source>
</evidence>
<accession>A0A1T5D9Q1</accession>
<evidence type="ECO:0000313" key="8">
    <source>
        <dbReference type="EMBL" id="SKB68273.1"/>
    </source>
</evidence>
<feature type="domain" description="SusD-like N-terminal" evidence="7">
    <location>
        <begin position="111"/>
        <end position="230"/>
    </location>
</feature>
<protein>
    <submittedName>
        <fullName evidence="8">Starch-binding associating with outer membrane</fullName>
    </submittedName>
</protein>
<dbReference type="SUPFAM" id="SSF48452">
    <property type="entry name" value="TPR-like"/>
    <property type="match status" value="1"/>
</dbReference>
<comment type="subcellular location">
    <subcellularLocation>
        <location evidence="1">Cell outer membrane</location>
    </subcellularLocation>
</comment>
<dbReference type="Proteomes" id="UP000190541">
    <property type="component" value="Unassembled WGS sequence"/>
</dbReference>
<proteinExistence type="inferred from homology"/>